<dbReference type="SUPFAM" id="SSF48452">
    <property type="entry name" value="TPR-like"/>
    <property type="match status" value="1"/>
</dbReference>
<evidence type="ECO:0000256" key="3">
    <source>
        <dbReference type="ARBA" id="ARBA00022729"/>
    </source>
</evidence>
<dbReference type="GO" id="GO:0051787">
    <property type="term" value="F:misfolded protein binding"/>
    <property type="evidence" value="ECO:0007669"/>
    <property type="project" value="TreeGrafter"/>
</dbReference>
<dbReference type="SMART" id="SM00271">
    <property type="entry name" value="DnaJ"/>
    <property type="match status" value="1"/>
</dbReference>
<keyword evidence="5" id="KW-0802">TPR repeat</keyword>
<reference evidence="8" key="1">
    <citation type="submission" date="2016-11" db="EMBL/GenBank/DDBJ databases">
        <authorList>
            <person name="Varghese N."/>
            <person name="Submissions S."/>
        </authorList>
    </citation>
    <scope>NUCLEOTIDE SEQUENCE [LARGE SCALE GENOMIC DNA]</scope>
    <source>
        <strain evidence="8">DSM 10124</strain>
    </source>
</reference>
<dbReference type="Gene3D" id="1.25.40.10">
    <property type="entry name" value="Tetratricopeptide repeat domain"/>
    <property type="match status" value="1"/>
</dbReference>
<comment type="subcellular location">
    <subcellularLocation>
        <location evidence="1">Endoplasmic reticulum</location>
    </subcellularLocation>
</comment>
<dbReference type="Gene3D" id="1.10.287.110">
    <property type="entry name" value="DnaJ domain"/>
    <property type="match status" value="1"/>
</dbReference>
<dbReference type="Pfam" id="PF00226">
    <property type="entry name" value="DnaJ"/>
    <property type="match status" value="1"/>
</dbReference>
<evidence type="ECO:0000256" key="2">
    <source>
        <dbReference type="ARBA" id="ARBA00022705"/>
    </source>
</evidence>
<dbReference type="PRINTS" id="PR00625">
    <property type="entry name" value="JDOMAIN"/>
</dbReference>
<dbReference type="InterPro" id="IPR001623">
    <property type="entry name" value="DnaJ_domain"/>
</dbReference>
<feature type="repeat" description="TPR" evidence="5">
    <location>
        <begin position="100"/>
        <end position="133"/>
    </location>
</feature>
<keyword evidence="3" id="KW-0732">Signal</keyword>
<name>A0A1M4YJU1_9CLOT</name>
<accession>A0A1M4YJU1</accession>
<evidence type="ECO:0000313" key="8">
    <source>
        <dbReference type="Proteomes" id="UP000184423"/>
    </source>
</evidence>
<dbReference type="InterPro" id="IPR051727">
    <property type="entry name" value="DnaJ_C3_Co-chaperones"/>
</dbReference>
<organism evidence="7 8">
    <name type="scientific">Caloramator proteoclasticus DSM 10124</name>
    <dbReference type="NCBI Taxonomy" id="1121262"/>
    <lineage>
        <taxon>Bacteria</taxon>
        <taxon>Bacillati</taxon>
        <taxon>Bacillota</taxon>
        <taxon>Clostridia</taxon>
        <taxon>Eubacteriales</taxon>
        <taxon>Clostridiaceae</taxon>
        <taxon>Caloramator</taxon>
    </lineage>
</organism>
<evidence type="ECO:0000259" key="6">
    <source>
        <dbReference type="PROSITE" id="PS50076"/>
    </source>
</evidence>
<evidence type="ECO:0000313" key="7">
    <source>
        <dbReference type="EMBL" id="SHF05666.1"/>
    </source>
</evidence>
<dbReference type="EMBL" id="FQVG01000031">
    <property type="protein sequence ID" value="SHF05666.1"/>
    <property type="molecule type" value="Genomic_DNA"/>
</dbReference>
<protein>
    <submittedName>
        <fullName evidence="7">DnaJ domain-containing protein</fullName>
    </submittedName>
</protein>
<dbReference type="AlphaFoldDB" id="A0A1M4YJU1"/>
<gene>
    <name evidence="7" type="ORF">SAMN02746091_01676</name>
</gene>
<proteinExistence type="predicted"/>
<dbReference type="PANTHER" id="PTHR44140">
    <property type="entry name" value="LD25575P"/>
    <property type="match status" value="1"/>
</dbReference>
<dbReference type="PROSITE" id="PS50076">
    <property type="entry name" value="DNAJ_2"/>
    <property type="match status" value="1"/>
</dbReference>
<evidence type="ECO:0000256" key="4">
    <source>
        <dbReference type="ARBA" id="ARBA00022824"/>
    </source>
</evidence>
<feature type="domain" description="J" evidence="6">
    <location>
        <begin position="1"/>
        <end position="58"/>
    </location>
</feature>
<keyword evidence="4" id="KW-0256">Endoplasmic reticulum</keyword>
<dbReference type="GO" id="GO:0034975">
    <property type="term" value="P:protein folding in endoplasmic reticulum"/>
    <property type="evidence" value="ECO:0007669"/>
    <property type="project" value="TreeGrafter"/>
</dbReference>
<sequence length="190" mass="22684">MEDIKRAYRELVKKYHPDRYQDNPLKELAEEKLREINEAYDYLLNNHGKQQSGYSNGGYSSSGYSNQNTFTDFQRVREYINRGDYFSAERELNRINIRNDEWFYLMGLVYINRGNYSVGYDYIKRASEMNPYNQEYKDALYRMNNSYRSYNTHYYNTSRRSNDDCCTICTYLYCADCCCECLGGDLISCC</sequence>
<keyword evidence="8" id="KW-1185">Reference proteome</keyword>
<dbReference type="InterPro" id="IPR019734">
    <property type="entry name" value="TPR_rpt"/>
</dbReference>
<dbReference type="GO" id="GO:0051087">
    <property type="term" value="F:protein-folding chaperone binding"/>
    <property type="evidence" value="ECO:0007669"/>
    <property type="project" value="TreeGrafter"/>
</dbReference>
<dbReference type="PROSITE" id="PS50005">
    <property type="entry name" value="TPR"/>
    <property type="match status" value="1"/>
</dbReference>
<dbReference type="PANTHER" id="PTHR44140:SF2">
    <property type="entry name" value="LD25575P"/>
    <property type="match status" value="1"/>
</dbReference>
<dbReference type="SUPFAM" id="SSF46565">
    <property type="entry name" value="Chaperone J-domain"/>
    <property type="match status" value="1"/>
</dbReference>
<dbReference type="Proteomes" id="UP000184423">
    <property type="component" value="Unassembled WGS sequence"/>
</dbReference>
<evidence type="ECO:0000256" key="5">
    <source>
        <dbReference type="PROSITE-ProRule" id="PRU00339"/>
    </source>
</evidence>
<dbReference type="GO" id="GO:0006260">
    <property type="term" value="P:DNA replication"/>
    <property type="evidence" value="ECO:0007669"/>
    <property type="project" value="UniProtKB-KW"/>
</dbReference>
<keyword evidence="2" id="KW-0235">DNA replication</keyword>
<evidence type="ECO:0000256" key="1">
    <source>
        <dbReference type="ARBA" id="ARBA00004240"/>
    </source>
</evidence>
<dbReference type="CDD" id="cd06257">
    <property type="entry name" value="DnaJ"/>
    <property type="match status" value="1"/>
</dbReference>
<dbReference type="InterPro" id="IPR011990">
    <property type="entry name" value="TPR-like_helical_dom_sf"/>
</dbReference>
<dbReference type="InterPro" id="IPR036869">
    <property type="entry name" value="J_dom_sf"/>
</dbReference>